<feature type="domain" description="GH18" evidence="2">
    <location>
        <begin position="21"/>
        <end position="332"/>
    </location>
</feature>
<dbReference type="GO" id="GO:0005576">
    <property type="term" value="C:extracellular region"/>
    <property type="evidence" value="ECO:0007669"/>
    <property type="project" value="TreeGrafter"/>
</dbReference>
<dbReference type="InterPro" id="IPR050314">
    <property type="entry name" value="Glycosyl_Hydrlase_18"/>
</dbReference>
<evidence type="ECO:0000256" key="1">
    <source>
        <dbReference type="SAM" id="SignalP"/>
    </source>
</evidence>
<evidence type="ECO:0000313" key="4">
    <source>
        <dbReference type="Proteomes" id="UP000759131"/>
    </source>
</evidence>
<dbReference type="SUPFAM" id="SSF51445">
    <property type="entry name" value="(Trans)glycosidases"/>
    <property type="match status" value="1"/>
</dbReference>
<dbReference type="OrthoDB" id="6430753at2759"/>
<dbReference type="GO" id="GO:0008061">
    <property type="term" value="F:chitin binding"/>
    <property type="evidence" value="ECO:0007669"/>
    <property type="project" value="InterPro"/>
</dbReference>
<organism evidence="3">
    <name type="scientific">Medioppia subpectinata</name>
    <dbReference type="NCBI Taxonomy" id="1979941"/>
    <lineage>
        <taxon>Eukaryota</taxon>
        <taxon>Metazoa</taxon>
        <taxon>Ecdysozoa</taxon>
        <taxon>Arthropoda</taxon>
        <taxon>Chelicerata</taxon>
        <taxon>Arachnida</taxon>
        <taxon>Acari</taxon>
        <taxon>Acariformes</taxon>
        <taxon>Sarcoptiformes</taxon>
        <taxon>Oribatida</taxon>
        <taxon>Brachypylina</taxon>
        <taxon>Oppioidea</taxon>
        <taxon>Oppiidae</taxon>
        <taxon>Medioppia</taxon>
    </lineage>
</organism>
<dbReference type="InterPro" id="IPR011583">
    <property type="entry name" value="Chitinase_II/V-like_cat"/>
</dbReference>
<name>A0A7R9Q5G4_9ACAR</name>
<dbReference type="PROSITE" id="PS51910">
    <property type="entry name" value="GH18_2"/>
    <property type="match status" value="1"/>
</dbReference>
<dbReference type="Gene3D" id="3.10.50.10">
    <property type="match status" value="1"/>
</dbReference>
<dbReference type="PANTHER" id="PTHR11177:SF317">
    <property type="entry name" value="CHITINASE 12-RELATED"/>
    <property type="match status" value="1"/>
</dbReference>
<dbReference type="GO" id="GO:0006032">
    <property type="term" value="P:chitin catabolic process"/>
    <property type="evidence" value="ECO:0007669"/>
    <property type="project" value="TreeGrafter"/>
</dbReference>
<reference evidence="3" key="1">
    <citation type="submission" date="2020-11" db="EMBL/GenBank/DDBJ databases">
        <authorList>
            <person name="Tran Van P."/>
        </authorList>
    </citation>
    <scope>NUCLEOTIDE SEQUENCE</scope>
</reference>
<dbReference type="InterPro" id="IPR001223">
    <property type="entry name" value="Glyco_hydro18_cat"/>
</dbReference>
<dbReference type="AlphaFoldDB" id="A0A7R9Q5G4"/>
<dbReference type="InterPro" id="IPR017853">
    <property type="entry name" value="GH"/>
</dbReference>
<gene>
    <name evidence="3" type="ORF">OSB1V03_LOCUS13266</name>
</gene>
<keyword evidence="4" id="KW-1185">Reference proteome</keyword>
<proteinExistence type="predicted"/>
<sequence length="332" mass="37470">MKLLLLTALVCGQALFTVAKPKVICYWPNWRMDEGGDNKHTPENIDPTLCTHVHHAFHELDDQHNVVRDSAGPQPDIYRRLNELKKKNPELKLIISMGGAGAPDAKYSHLISDAGRRAQFIKNTIAYMHKYKWDGLDIDWEYPVCWGGDCNKGPKSDKANFGKFLQELRAAFDKETPKFSLSCAVQADADVADQAYDYHAMASALDYVAIMTYDEAGAYEHHTGHHSKYTWCISATERYHSKGIPKEKVLMGVPFYGHTFKLQDKNKHSIGAPITGEGRTPHGEGDNAFYSEMCDLVKNKGWAKEDPDQGHDPISYHDLTWVGYDDPYAAYE</sequence>
<dbReference type="InterPro" id="IPR029070">
    <property type="entry name" value="Chitinase_insertion_sf"/>
</dbReference>
<dbReference type="SMART" id="SM00636">
    <property type="entry name" value="Glyco_18"/>
    <property type="match status" value="1"/>
</dbReference>
<dbReference type="Proteomes" id="UP000759131">
    <property type="component" value="Unassembled WGS sequence"/>
</dbReference>
<dbReference type="PANTHER" id="PTHR11177">
    <property type="entry name" value="CHITINASE"/>
    <property type="match status" value="1"/>
</dbReference>
<dbReference type="EMBL" id="OC866271">
    <property type="protein sequence ID" value="CAD7632865.1"/>
    <property type="molecule type" value="Genomic_DNA"/>
</dbReference>
<dbReference type="Gene3D" id="3.20.20.80">
    <property type="entry name" value="Glycosidases"/>
    <property type="match status" value="1"/>
</dbReference>
<evidence type="ECO:0000259" key="2">
    <source>
        <dbReference type="PROSITE" id="PS51910"/>
    </source>
</evidence>
<dbReference type="GO" id="GO:0004568">
    <property type="term" value="F:chitinase activity"/>
    <property type="evidence" value="ECO:0007669"/>
    <property type="project" value="TreeGrafter"/>
</dbReference>
<dbReference type="GO" id="GO:0005975">
    <property type="term" value="P:carbohydrate metabolic process"/>
    <property type="evidence" value="ECO:0007669"/>
    <property type="project" value="InterPro"/>
</dbReference>
<dbReference type="Pfam" id="PF00704">
    <property type="entry name" value="Glyco_hydro_18"/>
    <property type="match status" value="1"/>
</dbReference>
<dbReference type="SUPFAM" id="SSF54556">
    <property type="entry name" value="Chitinase insertion domain"/>
    <property type="match status" value="1"/>
</dbReference>
<feature type="chain" id="PRO_5035593177" description="GH18 domain-containing protein" evidence="1">
    <location>
        <begin position="20"/>
        <end position="332"/>
    </location>
</feature>
<evidence type="ECO:0000313" key="3">
    <source>
        <dbReference type="EMBL" id="CAD7632865.1"/>
    </source>
</evidence>
<protein>
    <recommendedName>
        <fullName evidence="2">GH18 domain-containing protein</fullName>
    </recommendedName>
</protein>
<feature type="signal peptide" evidence="1">
    <location>
        <begin position="1"/>
        <end position="19"/>
    </location>
</feature>
<dbReference type="EMBL" id="CAJPIZ010011696">
    <property type="protein sequence ID" value="CAG2113295.1"/>
    <property type="molecule type" value="Genomic_DNA"/>
</dbReference>
<keyword evidence="1" id="KW-0732">Signal</keyword>
<accession>A0A7R9Q5G4</accession>